<dbReference type="Pfam" id="PF04828">
    <property type="entry name" value="GFA"/>
    <property type="match status" value="1"/>
</dbReference>
<protein>
    <submittedName>
        <fullName evidence="5">GFA domain-containing protein</fullName>
    </submittedName>
</protein>
<name>A0AAW0D9F3_9AGAR</name>
<dbReference type="InterPro" id="IPR011057">
    <property type="entry name" value="Mss4-like_sf"/>
</dbReference>
<comment type="similarity">
    <text evidence="1">Belongs to the Gfa family.</text>
</comment>
<dbReference type="SUPFAM" id="SSF51316">
    <property type="entry name" value="Mss4-like"/>
    <property type="match status" value="1"/>
</dbReference>
<keyword evidence="3" id="KW-0862">Zinc</keyword>
<dbReference type="Gene3D" id="2.170.150.70">
    <property type="match status" value="1"/>
</dbReference>
<evidence type="ECO:0000256" key="3">
    <source>
        <dbReference type="ARBA" id="ARBA00022833"/>
    </source>
</evidence>
<dbReference type="PROSITE" id="PS51891">
    <property type="entry name" value="CENP_V_GFA"/>
    <property type="match status" value="1"/>
</dbReference>
<evidence type="ECO:0000313" key="6">
    <source>
        <dbReference type="Proteomes" id="UP001362999"/>
    </source>
</evidence>
<evidence type="ECO:0000256" key="1">
    <source>
        <dbReference type="ARBA" id="ARBA00005495"/>
    </source>
</evidence>
<evidence type="ECO:0000259" key="4">
    <source>
        <dbReference type="PROSITE" id="PS51891"/>
    </source>
</evidence>
<comment type="caution">
    <text evidence="5">The sequence shown here is derived from an EMBL/GenBank/DDBJ whole genome shotgun (WGS) entry which is preliminary data.</text>
</comment>
<feature type="domain" description="CENP-V/GFA" evidence="4">
    <location>
        <begin position="22"/>
        <end position="136"/>
    </location>
</feature>
<organism evidence="5 6">
    <name type="scientific">Favolaschia claudopus</name>
    <dbReference type="NCBI Taxonomy" id="2862362"/>
    <lineage>
        <taxon>Eukaryota</taxon>
        <taxon>Fungi</taxon>
        <taxon>Dikarya</taxon>
        <taxon>Basidiomycota</taxon>
        <taxon>Agaricomycotina</taxon>
        <taxon>Agaricomycetes</taxon>
        <taxon>Agaricomycetidae</taxon>
        <taxon>Agaricales</taxon>
        <taxon>Marasmiineae</taxon>
        <taxon>Mycenaceae</taxon>
        <taxon>Favolaschia</taxon>
    </lineage>
</organism>
<dbReference type="GO" id="GO:0046872">
    <property type="term" value="F:metal ion binding"/>
    <property type="evidence" value="ECO:0007669"/>
    <property type="project" value="UniProtKB-KW"/>
</dbReference>
<dbReference type="InterPro" id="IPR006913">
    <property type="entry name" value="CENP-V/GFA"/>
</dbReference>
<proteinExistence type="inferred from homology"/>
<sequence>MPPADPKSLPFPWPDDVELETYHGGCHCKKIRYELQHPDIYAGPVMNCNCSICEDRGYLMIYAPEDKFHFTSGSEADLTSYEFGSNVIRHRFCKSCGSSLGPVVAKRGMVVINTRTIEDVDLSRLQLHKGNGKAREV</sequence>
<gene>
    <name evidence="5" type="ORF">R3P38DRAFT_3174488</name>
</gene>
<dbReference type="AlphaFoldDB" id="A0AAW0D9F3"/>
<accession>A0AAW0D9F3</accession>
<dbReference type="GO" id="GO:0016846">
    <property type="term" value="F:carbon-sulfur lyase activity"/>
    <property type="evidence" value="ECO:0007669"/>
    <property type="project" value="InterPro"/>
</dbReference>
<evidence type="ECO:0000256" key="2">
    <source>
        <dbReference type="ARBA" id="ARBA00022723"/>
    </source>
</evidence>
<reference evidence="5 6" key="1">
    <citation type="journal article" date="2024" name="J Genomics">
        <title>Draft genome sequencing and assembly of Favolaschia claudopus CIRM-BRFM 2984 isolated from oak limbs.</title>
        <authorList>
            <person name="Navarro D."/>
            <person name="Drula E."/>
            <person name="Chaduli D."/>
            <person name="Cazenave R."/>
            <person name="Ahrendt S."/>
            <person name="Wang J."/>
            <person name="Lipzen A."/>
            <person name="Daum C."/>
            <person name="Barry K."/>
            <person name="Grigoriev I.V."/>
            <person name="Favel A."/>
            <person name="Rosso M.N."/>
            <person name="Martin F."/>
        </authorList>
    </citation>
    <scope>NUCLEOTIDE SEQUENCE [LARGE SCALE GENOMIC DNA]</scope>
    <source>
        <strain evidence="5 6">CIRM-BRFM 2984</strain>
    </source>
</reference>
<keyword evidence="2" id="KW-0479">Metal-binding</keyword>
<dbReference type="Proteomes" id="UP001362999">
    <property type="component" value="Unassembled WGS sequence"/>
</dbReference>
<dbReference type="InterPro" id="IPR052355">
    <property type="entry name" value="CENP-V-like"/>
</dbReference>
<evidence type="ECO:0000313" key="5">
    <source>
        <dbReference type="EMBL" id="KAK7048227.1"/>
    </source>
</evidence>
<dbReference type="EMBL" id="JAWWNJ010000009">
    <property type="protein sequence ID" value="KAK7048227.1"/>
    <property type="molecule type" value="Genomic_DNA"/>
</dbReference>
<dbReference type="PANTHER" id="PTHR28620:SF1">
    <property type="entry name" value="CENP-V_GFA DOMAIN-CONTAINING PROTEIN"/>
    <property type="match status" value="1"/>
</dbReference>
<keyword evidence="6" id="KW-1185">Reference proteome</keyword>
<dbReference type="PANTHER" id="PTHR28620">
    <property type="entry name" value="CENTROMERE PROTEIN V"/>
    <property type="match status" value="1"/>
</dbReference>